<proteinExistence type="predicted"/>
<name>A0ABT2WBD6_9BACI</name>
<dbReference type="Gene3D" id="1.10.287.1890">
    <property type="match status" value="1"/>
</dbReference>
<keyword evidence="1" id="KW-0175">Coiled coil</keyword>
<dbReference type="SUPFAM" id="SSF53335">
    <property type="entry name" value="S-adenosyl-L-methionine-dependent methyltransferases"/>
    <property type="match status" value="1"/>
</dbReference>
<dbReference type="PIRSF" id="PIRSF018637">
    <property type="entry name" value="TrmK"/>
    <property type="match status" value="1"/>
</dbReference>
<dbReference type="Proteomes" id="UP001208656">
    <property type="component" value="Unassembled WGS sequence"/>
</dbReference>
<dbReference type="PANTHER" id="PTHR38451">
    <property type="entry name" value="TRNA (ADENINE(22)-N(1))-METHYLTRANSFERASE"/>
    <property type="match status" value="1"/>
</dbReference>
<comment type="caution">
    <text evidence="2">The sequence shown here is derived from an EMBL/GenBank/DDBJ whole genome shotgun (WGS) entry which is preliminary data.</text>
</comment>
<evidence type="ECO:0000313" key="2">
    <source>
        <dbReference type="EMBL" id="MCU9592988.1"/>
    </source>
</evidence>
<protein>
    <submittedName>
        <fullName evidence="2">tRNA (Adenine(22)-N(1))-methyltransferase TrmK</fullName>
    </submittedName>
</protein>
<dbReference type="PANTHER" id="PTHR38451:SF1">
    <property type="entry name" value="TRNA (ADENINE(22)-N(1))-METHYLTRANSFERASE"/>
    <property type="match status" value="1"/>
</dbReference>
<dbReference type="InterPro" id="IPR006901">
    <property type="entry name" value="TrmK"/>
</dbReference>
<evidence type="ECO:0000313" key="3">
    <source>
        <dbReference type="Proteomes" id="UP001208656"/>
    </source>
</evidence>
<dbReference type="InterPro" id="IPR029063">
    <property type="entry name" value="SAM-dependent_MTases_sf"/>
</dbReference>
<accession>A0ABT2WBD6</accession>
<feature type="coiled-coil region" evidence="1">
    <location>
        <begin position="195"/>
        <end position="229"/>
    </location>
</feature>
<dbReference type="EMBL" id="JAOUSE010000001">
    <property type="protein sequence ID" value="MCU9592988.1"/>
    <property type="molecule type" value="Genomic_DNA"/>
</dbReference>
<evidence type="ECO:0000256" key="1">
    <source>
        <dbReference type="SAM" id="Coils"/>
    </source>
</evidence>
<dbReference type="Gene3D" id="3.40.50.150">
    <property type="entry name" value="Vaccinia Virus protein VP39"/>
    <property type="match status" value="1"/>
</dbReference>
<organism evidence="2 3">
    <name type="scientific">Pallidibacillus thermolactis</name>
    <dbReference type="NCBI Taxonomy" id="251051"/>
    <lineage>
        <taxon>Bacteria</taxon>
        <taxon>Bacillati</taxon>
        <taxon>Bacillota</taxon>
        <taxon>Bacilli</taxon>
        <taxon>Bacillales</taxon>
        <taxon>Bacillaceae</taxon>
        <taxon>Pallidibacillus</taxon>
    </lineage>
</organism>
<gene>
    <name evidence="2" type="ORF">OEV82_00790</name>
</gene>
<dbReference type="Pfam" id="PF04816">
    <property type="entry name" value="TrmK"/>
    <property type="match status" value="1"/>
</dbReference>
<reference evidence="2 3" key="1">
    <citation type="submission" date="2022-10" db="EMBL/GenBank/DDBJ databases">
        <title>Description of Fervidibacillus gen. nov. in the family Fervidibacillaceae fam. nov. with two species, Fervidibacillus albus sp. nov., and Fervidibacillus halotolerans sp. nov., isolated from tidal flat sediments.</title>
        <authorList>
            <person name="Kwon K.K."/>
            <person name="Yang S.-H."/>
        </authorList>
    </citation>
    <scope>NUCLEOTIDE SEQUENCE [LARGE SCALE GENOMIC DNA]</scope>
    <source>
        <strain evidence="2 3">DSM 23332</strain>
    </source>
</reference>
<sequence>MVILHMIQLSKRLETVAEYIPNGSMLADIGSDHAYLPIYAYQHDLIKGAIAGEIADGPFTSAKKSVNESNLSEVIEVRKGDGLSIITENDQVDCVTICGMGGSLITSILEKDKEKLVNVNRLILQPNISANVIRRWLIEQNWELVAESILEEEGHIYEILVAEKGDRYKPYELDKLDKEILFGPFLLKEKSRPFLIKWQREYKEWTRILEQLNQAVENEQIQQKKQQLKTFIDWYKEEIDDETTERS</sequence>
<keyword evidence="3" id="KW-1185">Reference proteome</keyword>